<gene>
    <name evidence="9" type="primary">trxA</name>
    <name evidence="9" type="ORF">ACFPOD_14110</name>
</gene>
<keyword evidence="2" id="KW-0813">Transport</keyword>
<feature type="compositionally biased region" description="Low complexity" evidence="7">
    <location>
        <begin position="26"/>
        <end position="45"/>
    </location>
</feature>
<dbReference type="PROSITE" id="PS00194">
    <property type="entry name" value="THIOREDOXIN_1"/>
    <property type="match status" value="1"/>
</dbReference>
<protein>
    <recommendedName>
        <fullName evidence="6">Thioredoxin</fullName>
    </recommendedName>
</protein>
<dbReference type="Gene3D" id="1.25.40.10">
    <property type="entry name" value="Tetratricopeptide repeat domain"/>
    <property type="match status" value="2"/>
</dbReference>
<evidence type="ECO:0000256" key="6">
    <source>
        <dbReference type="NCBIfam" id="TIGR01068"/>
    </source>
</evidence>
<evidence type="ECO:0000259" key="8">
    <source>
        <dbReference type="PROSITE" id="PS51352"/>
    </source>
</evidence>
<keyword evidence="3" id="KW-0249">Electron transport</keyword>
<dbReference type="PRINTS" id="PR00421">
    <property type="entry name" value="THIOREDOXIN"/>
</dbReference>
<keyword evidence="10" id="KW-1185">Reference proteome</keyword>
<dbReference type="Gene3D" id="3.40.30.10">
    <property type="entry name" value="Glutaredoxin"/>
    <property type="match status" value="1"/>
</dbReference>
<dbReference type="SUPFAM" id="SSF48452">
    <property type="entry name" value="TPR-like"/>
    <property type="match status" value="1"/>
</dbReference>
<sequence length="343" mass="35794">MTNGDNPYGKSGNYGAGGAQYTTNVDFGGAAPSDASAAPASAGFSLSDAPPSPAGDLIRETTTANFTADVIQESRNQPVLVDFWAPWCGPCKQLTPIIENAVRAAGGKVKLVKMNIDEHPAIAGQLGVQSIPAVFAFKDGQPVDGFMGALPESQVKAFIDKLVAGAGGDEIAGALEAAREALANGDQQMAAQIYSAVLQRDAENVDAIGGLADLLFEAGQKEQAAQVLAQVPEKHKDAAPIAAVQAKIALAEQVADLGDSAALEQRLASDPNDHQARFDLALLQNAKGDRTAAAESLLTIIRTDREWQDDGARAQLLKFFEAWGATDPATLAARRKLSSLLFS</sequence>
<dbReference type="Pfam" id="PF00085">
    <property type="entry name" value="Thioredoxin"/>
    <property type="match status" value="1"/>
</dbReference>
<comment type="similarity">
    <text evidence="1">Belongs to the thioredoxin family.</text>
</comment>
<dbReference type="InterPro" id="IPR005746">
    <property type="entry name" value="Thioredoxin"/>
</dbReference>
<organism evidence="9 10">
    <name type="scientific">Nitratireductor kimnyeongensis</name>
    <dbReference type="NCBI Taxonomy" id="430679"/>
    <lineage>
        <taxon>Bacteria</taxon>
        <taxon>Pseudomonadati</taxon>
        <taxon>Pseudomonadota</taxon>
        <taxon>Alphaproteobacteria</taxon>
        <taxon>Hyphomicrobiales</taxon>
        <taxon>Phyllobacteriaceae</taxon>
        <taxon>Nitratireductor</taxon>
    </lineage>
</organism>
<name>A0ABW0TA16_9HYPH</name>
<dbReference type="RefSeq" id="WP_223021692.1">
    <property type="nucleotide sequence ID" value="NZ_CP078143.1"/>
</dbReference>
<evidence type="ECO:0000256" key="7">
    <source>
        <dbReference type="SAM" id="MobiDB-lite"/>
    </source>
</evidence>
<dbReference type="Pfam" id="PF14561">
    <property type="entry name" value="TPR_20"/>
    <property type="match status" value="1"/>
</dbReference>
<evidence type="ECO:0000256" key="4">
    <source>
        <dbReference type="ARBA" id="ARBA00023157"/>
    </source>
</evidence>
<dbReference type="NCBIfam" id="TIGR01068">
    <property type="entry name" value="thioredoxin"/>
    <property type="match status" value="1"/>
</dbReference>
<feature type="region of interest" description="Disordered" evidence="7">
    <location>
        <begin position="25"/>
        <end position="57"/>
    </location>
</feature>
<dbReference type="CDD" id="cd02947">
    <property type="entry name" value="TRX_family"/>
    <property type="match status" value="1"/>
</dbReference>
<keyword evidence="4" id="KW-1015">Disulfide bond</keyword>
<evidence type="ECO:0000256" key="1">
    <source>
        <dbReference type="ARBA" id="ARBA00008987"/>
    </source>
</evidence>
<dbReference type="PANTHER" id="PTHR45663">
    <property type="entry name" value="GEO12009P1"/>
    <property type="match status" value="1"/>
</dbReference>
<dbReference type="EMBL" id="JBHSNB010000003">
    <property type="protein sequence ID" value="MFC5586247.1"/>
    <property type="molecule type" value="Genomic_DNA"/>
</dbReference>
<dbReference type="InterPro" id="IPR011990">
    <property type="entry name" value="TPR-like_helical_dom_sf"/>
</dbReference>
<accession>A0ABW0TA16</accession>
<evidence type="ECO:0000256" key="5">
    <source>
        <dbReference type="ARBA" id="ARBA00023284"/>
    </source>
</evidence>
<evidence type="ECO:0000256" key="3">
    <source>
        <dbReference type="ARBA" id="ARBA00022982"/>
    </source>
</evidence>
<dbReference type="PROSITE" id="PS51352">
    <property type="entry name" value="THIOREDOXIN_2"/>
    <property type="match status" value="1"/>
</dbReference>
<evidence type="ECO:0000313" key="9">
    <source>
        <dbReference type="EMBL" id="MFC5586247.1"/>
    </source>
</evidence>
<evidence type="ECO:0000256" key="2">
    <source>
        <dbReference type="ARBA" id="ARBA00022448"/>
    </source>
</evidence>
<dbReference type="InterPro" id="IPR036249">
    <property type="entry name" value="Thioredoxin-like_sf"/>
</dbReference>
<proteinExistence type="inferred from homology"/>
<dbReference type="PANTHER" id="PTHR45663:SF11">
    <property type="entry name" value="GEO12009P1"/>
    <property type="match status" value="1"/>
</dbReference>
<comment type="caution">
    <text evidence="9">The sequence shown here is derived from an EMBL/GenBank/DDBJ whole genome shotgun (WGS) entry which is preliminary data.</text>
</comment>
<dbReference type="SUPFAM" id="SSF52833">
    <property type="entry name" value="Thioredoxin-like"/>
    <property type="match status" value="1"/>
</dbReference>
<dbReference type="InterPro" id="IPR017937">
    <property type="entry name" value="Thioredoxin_CS"/>
</dbReference>
<evidence type="ECO:0000313" key="10">
    <source>
        <dbReference type="Proteomes" id="UP001596107"/>
    </source>
</evidence>
<dbReference type="Proteomes" id="UP001596107">
    <property type="component" value="Unassembled WGS sequence"/>
</dbReference>
<reference evidence="10" key="1">
    <citation type="journal article" date="2019" name="Int. J. Syst. Evol. Microbiol.">
        <title>The Global Catalogue of Microorganisms (GCM) 10K type strain sequencing project: providing services to taxonomists for standard genome sequencing and annotation.</title>
        <authorList>
            <consortium name="The Broad Institute Genomics Platform"/>
            <consortium name="The Broad Institute Genome Sequencing Center for Infectious Disease"/>
            <person name="Wu L."/>
            <person name="Ma J."/>
        </authorList>
    </citation>
    <scope>NUCLEOTIDE SEQUENCE [LARGE SCALE GENOMIC DNA]</scope>
    <source>
        <strain evidence="10">JCM 3366</strain>
    </source>
</reference>
<dbReference type="InterPro" id="IPR013766">
    <property type="entry name" value="Thioredoxin_domain"/>
</dbReference>
<feature type="domain" description="Thioredoxin" evidence="8">
    <location>
        <begin position="25"/>
        <end position="164"/>
    </location>
</feature>
<dbReference type="Pfam" id="PF14559">
    <property type="entry name" value="TPR_19"/>
    <property type="match status" value="1"/>
</dbReference>
<keyword evidence="5" id="KW-0676">Redox-active center</keyword>